<dbReference type="InterPro" id="IPR010071">
    <property type="entry name" value="AA_adenyl_dom"/>
</dbReference>
<evidence type="ECO:0000256" key="1">
    <source>
        <dbReference type="ARBA" id="ARBA00001957"/>
    </source>
</evidence>
<dbReference type="Gene3D" id="1.10.1200.10">
    <property type="entry name" value="ACP-like"/>
    <property type="match status" value="2"/>
</dbReference>
<dbReference type="InterPro" id="IPR025110">
    <property type="entry name" value="AMP-bd_C"/>
</dbReference>
<feature type="region of interest" description="Disordered" evidence="4">
    <location>
        <begin position="2478"/>
        <end position="2497"/>
    </location>
</feature>
<dbReference type="SMART" id="SM01294">
    <property type="entry name" value="PKS_PP_betabranch"/>
    <property type="match status" value="1"/>
</dbReference>
<dbReference type="OrthoDB" id="9778383at2"/>
<evidence type="ECO:0000313" key="7">
    <source>
        <dbReference type="Proteomes" id="UP000318878"/>
    </source>
</evidence>
<dbReference type="InterPro" id="IPR042099">
    <property type="entry name" value="ANL_N_sf"/>
</dbReference>
<protein>
    <submittedName>
        <fullName evidence="6">Tyrocidine synthase 3</fullName>
    </submittedName>
</protein>
<reference evidence="6 7" key="1">
    <citation type="submission" date="2019-02" db="EMBL/GenBank/DDBJ databases">
        <title>Deep-cultivation of Planctomycetes and their phenomic and genomic characterization uncovers novel biology.</title>
        <authorList>
            <person name="Wiegand S."/>
            <person name="Jogler M."/>
            <person name="Boedeker C."/>
            <person name="Pinto D."/>
            <person name="Vollmers J."/>
            <person name="Rivas-Marin E."/>
            <person name="Kohn T."/>
            <person name="Peeters S.H."/>
            <person name="Heuer A."/>
            <person name="Rast P."/>
            <person name="Oberbeckmann S."/>
            <person name="Bunk B."/>
            <person name="Jeske O."/>
            <person name="Meyerdierks A."/>
            <person name="Storesund J.E."/>
            <person name="Kallscheuer N."/>
            <person name="Luecker S."/>
            <person name="Lage O.M."/>
            <person name="Pohl T."/>
            <person name="Merkel B.J."/>
            <person name="Hornburger P."/>
            <person name="Mueller R.-W."/>
            <person name="Bruemmer F."/>
            <person name="Labrenz M."/>
            <person name="Spormann A.M."/>
            <person name="Op Den Camp H."/>
            <person name="Overmann J."/>
            <person name="Amann R."/>
            <person name="Jetten M.S.M."/>
            <person name="Mascher T."/>
            <person name="Medema M.H."/>
            <person name="Devos D.P."/>
            <person name="Kaster A.-K."/>
            <person name="Ovreas L."/>
            <person name="Rohde M."/>
            <person name="Galperin M.Y."/>
            <person name="Jogler C."/>
        </authorList>
    </citation>
    <scope>NUCLEOTIDE SEQUENCE [LARGE SCALE GENOMIC DNA]</scope>
    <source>
        <strain evidence="6 7">Enr8</strain>
    </source>
</reference>
<dbReference type="SUPFAM" id="SSF47336">
    <property type="entry name" value="ACP-like"/>
    <property type="match status" value="2"/>
</dbReference>
<dbReference type="NCBIfam" id="TIGR01733">
    <property type="entry name" value="AA-adenyl-dom"/>
    <property type="match status" value="2"/>
</dbReference>
<dbReference type="InterPro" id="IPR020806">
    <property type="entry name" value="PKS_PP-bd"/>
</dbReference>
<dbReference type="Proteomes" id="UP000318878">
    <property type="component" value="Unassembled WGS sequence"/>
</dbReference>
<dbReference type="GO" id="GO:0043041">
    <property type="term" value="P:amino acid activation for nonribosomal peptide biosynthetic process"/>
    <property type="evidence" value="ECO:0007669"/>
    <property type="project" value="TreeGrafter"/>
</dbReference>
<dbReference type="SUPFAM" id="SSF52777">
    <property type="entry name" value="CoA-dependent acyltransferases"/>
    <property type="match status" value="6"/>
</dbReference>
<dbReference type="PROSITE" id="PS00012">
    <property type="entry name" value="PHOSPHOPANTETHEINE"/>
    <property type="match status" value="2"/>
</dbReference>
<evidence type="ECO:0000256" key="2">
    <source>
        <dbReference type="ARBA" id="ARBA00022450"/>
    </source>
</evidence>
<evidence type="ECO:0000313" key="6">
    <source>
        <dbReference type="EMBL" id="TWT38921.1"/>
    </source>
</evidence>
<dbReference type="Pfam" id="PF00501">
    <property type="entry name" value="AMP-binding"/>
    <property type="match status" value="2"/>
</dbReference>
<dbReference type="InterPro" id="IPR036736">
    <property type="entry name" value="ACP-like_sf"/>
</dbReference>
<feature type="domain" description="Carrier" evidence="5">
    <location>
        <begin position="862"/>
        <end position="936"/>
    </location>
</feature>
<evidence type="ECO:0000256" key="4">
    <source>
        <dbReference type="SAM" id="MobiDB-lite"/>
    </source>
</evidence>
<dbReference type="InterPro" id="IPR001242">
    <property type="entry name" value="Condensation_dom"/>
</dbReference>
<organism evidence="6 7">
    <name type="scientific">Blastopirellula retiformator</name>
    <dbReference type="NCBI Taxonomy" id="2527970"/>
    <lineage>
        <taxon>Bacteria</taxon>
        <taxon>Pseudomonadati</taxon>
        <taxon>Planctomycetota</taxon>
        <taxon>Planctomycetia</taxon>
        <taxon>Pirellulales</taxon>
        <taxon>Pirellulaceae</taxon>
        <taxon>Blastopirellula</taxon>
    </lineage>
</organism>
<dbReference type="EMBL" id="SJPF01000001">
    <property type="protein sequence ID" value="TWT38921.1"/>
    <property type="molecule type" value="Genomic_DNA"/>
</dbReference>
<dbReference type="SMART" id="SM00823">
    <property type="entry name" value="PKS_PP"/>
    <property type="match status" value="2"/>
</dbReference>
<gene>
    <name evidence="6" type="primary">tycC_2</name>
    <name evidence="6" type="ORF">Enr8_06150</name>
</gene>
<dbReference type="InterPro" id="IPR009081">
    <property type="entry name" value="PP-bd_ACP"/>
</dbReference>
<dbReference type="PROSITE" id="PS50075">
    <property type="entry name" value="CARRIER"/>
    <property type="match status" value="2"/>
</dbReference>
<dbReference type="Gene3D" id="3.40.50.12780">
    <property type="entry name" value="N-terminal domain of ligase-like"/>
    <property type="match status" value="2"/>
</dbReference>
<keyword evidence="2" id="KW-0596">Phosphopantetheine</keyword>
<dbReference type="CDD" id="cd05930">
    <property type="entry name" value="A_NRPS"/>
    <property type="match status" value="1"/>
</dbReference>
<dbReference type="RefSeq" id="WP_146429140.1">
    <property type="nucleotide sequence ID" value="NZ_SJPF01000001.1"/>
</dbReference>
<comment type="caution">
    <text evidence="6">The sequence shown here is derived from an EMBL/GenBank/DDBJ whole genome shotgun (WGS) entry which is preliminary data.</text>
</comment>
<dbReference type="GO" id="GO:0044550">
    <property type="term" value="P:secondary metabolite biosynthetic process"/>
    <property type="evidence" value="ECO:0007669"/>
    <property type="project" value="TreeGrafter"/>
</dbReference>
<evidence type="ECO:0000256" key="3">
    <source>
        <dbReference type="ARBA" id="ARBA00022553"/>
    </source>
</evidence>
<dbReference type="Pfam" id="PF00550">
    <property type="entry name" value="PP-binding"/>
    <property type="match status" value="2"/>
</dbReference>
<dbReference type="SUPFAM" id="SSF56801">
    <property type="entry name" value="Acetyl-CoA synthetase-like"/>
    <property type="match status" value="2"/>
</dbReference>
<dbReference type="GO" id="GO:0005737">
    <property type="term" value="C:cytoplasm"/>
    <property type="evidence" value="ECO:0007669"/>
    <property type="project" value="TreeGrafter"/>
</dbReference>
<evidence type="ECO:0000259" key="5">
    <source>
        <dbReference type="PROSITE" id="PS50075"/>
    </source>
</evidence>
<dbReference type="Gene3D" id="3.30.300.30">
    <property type="match status" value="2"/>
</dbReference>
<dbReference type="InterPro" id="IPR045851">
    <property type="entry name" value="AMP-bd_C_sf"/>
</dbReference>
<dbReference type="InterPro" id="IPR023213">
    <property type="entry name" value="CAT-like_dom_sf"/>
</dbReference>
<keyword evidence="7" id="KW-1185">Reference proteome</keyword>
<comment type="cofactor">
    <cofactor evidence="1">
        <name>pantetheine 4'-phosphate</name>
        <dbReference type="ChEBI" id="CHEBI:47942"/>
    </cofactor>
</comment>
<dbReference type="Gene3D" id="3.30.559.10">
    <property type="entry name" value="Chloramphenicol acetyltransferase-like domain"/>
    <property type="match status" value="4"/>
</dbReference>
<dbReference type="InterPro" id="IPR000873">
    <property type="entry name" value="AMP-dep_synth/lig_dom"/>
</dbReference>
<dbReference type="InterPro" id="IPR006162">
    <property type="entry name" value="Ppantetheine_attach_site"/>
</dbReference>
<proteinExistence type="predicted"/>
<dbReference type="NCBIfam" id="NF003417">
    <property type="entry name" value="PRK04813.1"/>
    <property type="match status" value="2"/>
</dbReference>
<name>A0A5C5VLQ2_9BACT</name>
<feature type="domain" description="Carrier" evidence="5">
    <location>
        <begin position="1918"/>
        <end position="1993"/>
    </location>
</feature>
<keyword evidence="3" id="KW-0597">Phosphoprotein</keyword>
<dbReference type="Pfam" id="PF13193">
    <property type="entry name" value="AMP-binding_C"/>
    <property type="match status" value="2"/>
</dbReference>
<dbReference type="PANTHER" id="PTHR45527">
    <property type="entry name" value="NONRIBOSOMAL PEPTIDE SYNTHETASE"/>
    <property type="match status" value="1"/>
</dbReference>
<dbReference type="Pfam" id="PF00668">
    <property type="entry name" value="Condensation"/>
    <property type="match status" value="2"/>
</dbReference>
<dbReference type="GO" id="GO:0031177">
    <property type="term" value="F:phosphopantetheine binding"/>
    <property type="evidence" value="ECO:0007669"/>
    <property type="project" value="InterPro"/>
</dbReference>
<dbReference type="GO" id="GO:0003824">
    <property type="term" value="F:catalytic activity"/>
    <property type="evidence" value="ECO:0007669"/>
    <property type="project" value="InterPro"/>
</dbReference>
<sequence>MRMRILVNGLLDGARLEAAVDAVCQRHEILTSRFDLAESSGWPLQTVTQEHRCITLTYQEAESHDGIHRVDLELPAICCDAASLRVLFSEIVDEYESPGPIPPPALQYAQFAEWQLGGDRKEFSKSSRRTFRLPFEIESKGVGDDPQTYSIGLVCRREDIQHVDVEDILVSAWCAALSRFVETDPLICSVFDDGRIFPELLGCVGPIARYLNVSVSSPDSDFSDYVERVALQLQKKFDNPIFELPGSDIGFAYRERTGEEVVKSRRWQLEELSDSPSQFKIALKCAQSESGILGAIQFDRSKLDVGLVASISGVFKTFLGASLKSPLRAVQSIGLCSPNQFDQEHAHLTSSDGVSLGGQFVTNVYDAFHAQVQLGGQRVALSSGDQSISFEELDVRVRCIAGWLVDNGLCLEQFVVLCHLDSAEFVTAALAVMCAGGAFVPISDESPPSFINAIEKQLKPAFILTSDSAYEGFSNAATIVQCLSDIPSSVLVREVEQNAKGRNLAYCLFTSGSSGRPKGVGVSHRSLLQYLGNAERHYFGHSNKSSVLHTSISADLTITSYLGPLVTGGSVECLPSGTGIDRLNALTRCKSKFGVLKMTPSHLRALTGAIANCPAFKSVHTLILGGEGLLGADISEWRAEYPKCKIINEYGPTESTVGCSLFEVSARLEKIPIGTAMDGCEIFILDQDLNPLPVGITGDLYIAGNALARGYLGDPALTAIRFVPHPRRSGQRIYKSGDLARKRPDGQIEFCGRIDDQMKVRGHRVSVSDVEYSIRQLDAIADVAVVAKGNGESEVSLAAYVVLKHREVHRDAKLRELLGEVLLDFMIPNELHVVDSIPYTVSGKVNRAQLIEQSGSDAQRSHPPRGVEEVLASLWAQVLGTEEIDSGADFFRLGGDSIRAVQVATLARKRGLSLSTENLYQTPVLRELARTLRAGNEQIESTLPFDLIDANEHPNLPEEIEDAFPASFTQQGMVFHNRLDRDEAVYHDIFSFHLAAPFDEPTFRQALNGLISRHPILRASFDFGNHNAPLVLIHKNSPDSLTVEDIRSISPQKQGVVIDGAIAEERKTGFDVDKLPLIRFKIHRRGEDQFQFLLSFHHAIIDGWSDATMLTELFSDYLNRLEGKPLRISSPVCSFRDFVKLELEASRSDTALGYWKGVVDGCEYFQLNQYHFMRPPAGRRSITRNSKLPRQHTIRLRSIAREMAVPLKSVLLSAHFRAMSELSGKRDVTTFVVASGRQEVEDGDRVLGLFINSVPVRLQVDRSWKRLIEQVYRAECDFLPHRRCPNSIIRQFCQHPISDVLFYFTDYHIYQQSQSLNRVELLDYKPHEVTSFPLTISFSVDPRSDDIELEINANGFQFSESTVLEIESLLLASIESVSHFKEGHQPPLSWTCEPVIDTGANTRFDGSDLSVVELFESQADQIPQHTAVTCGNATQTFADVREMANHVSSNLISLELNREDPVIVCIQRCLELPAIILGIMRAGGVYVPVSPDTPPARLREIACRLRPRLLVTNAQDELCGMNLHDGSLSPETKIIELADLLAEGGAFTKSTTITQQSLAYTIFTSGTTGQPKGVMINHESLTNRLLWMKAEYVVTRDDHILHKTPMTFDVSVWELLLPLISGARLVIALPDAHKNPRELCSLIEAQAVSIVHFVPTLLSEFLHDIPASCRLPRLRVLICSGEELTNRACELLHERLPSVDIVNLYGPTEATIDVSAHRYVFPEQPPIPIGRAIDNVTLCVLDDLVPVAPGGHGELCIGGVAVARGYFNQPDLTAERFVPDPFGRPGSRMYRTGDIARTLPSGEIAYLGRSDRQVKVLGVRIELEEVERVLRSHVGVSDVAAVLYQNKAGEHQQIVVFVVKSDPSLSVNAINHHYREHLTSVVPAVIFLDQLPRLASGKIDRSNLPDPTKLLSERTVAQPASGTEQVVARIWKEVLGLEFVGREDNFFQLGGNSLELMRVSARLKSELGADVSIKDLYGCNDLAECASITQKSDNWDQYDPGHQIQTKEGGRFEASLSQEGIWIAINSGRASNSGFQIPVLLECEGELDLTSLERSVQHLDRLYPALRSRFCNDSGSLSFEIIDNPTPNRIVMCRGEEVDFRGWIDNQLESLNDLETGCLFGVSVVQHSPSRFDVLIVVHHIVADGWSMQVLLNDLCETYECIVNGRSTRATCEPNYCELDRLAADRRKFERGDWNSDLNWWQQRLSEFRDIPLAKNPCLAATNRVSAETQERHADAESNGEYRTQELSLSLSARATEYAQANHASSFAVMLHSFFQLLSFYTEERDLVVGTDVARQPGNQDTVGCFTNQMPIRHELDWEDTYEDSFGKFRRSLSKSIEHAEVPYELVLRHVAASRPQGATLFNVKFVQQPISMSVRHAAGVSFHPRFVCVEPKWDLLVDVFDNGGQTQLVATFDAEFLEGDLVSELLESFRFLLETSLADVAATGERLRSLVLGHVRRREQKSLERLDSCARALLQKHVQKRAGAPQSSGADHEEER</sequence>
<accession>A0A5C5VLQ2</accession>
<dbReference type="PANTHER" id="PTHR45527:SF1">
    <property type="entry name" value="FATTY ACID SYNTHASE"/>
    <property type="match status" value="1"/>
</dbReference>
<dbReference type="Gene3D" id="3.30.559.30">
    <property type="entry name" value="Nonribosomal peptide synthetase, condensation domain"/>
    <property type="match status" value="3"/>
</dbReference>